<dbReference type="RefSeq" id="WP_105417591.1">
    <property type="nucleotide sequence ID" value="NZ_PUIO01000028.1"/>
</dbReference>
<evidence type="ECO:0000259" key="4">
    <source>
        <dbReference type="Pfam" id="PF00465"/>
    </source>
</evidence>
<keyword evidence="2" id="KW-0560">Oxidoreductase</keyword>
<protein>
    <submittedName>
        <fullName evidence="6">Maleylacetate reductase</fullName>
    </submittedName>
</protein>
<reference evidence="7" key="1">
    <citation type="submission" date="2018-02" db="EMBL/GenBank/DDBJ databases">
        <title>Draft genome sequencing of Rhodococcus opacus KU647198.</title>
        <authorList>
            <person name="Zheng B.-X."/>
        </authorList>
    </citation>
    <scope>NUCLEOTIDE SEQUENCE [LARGE SCALE GENOMIC DNA]</scope>
    <source>
        <strain evidence="7">04-OD7</strain>
    </source>
</reference>
<dbReference type="Pfam" id="PF25137">
    <property type="entry name" value="ADH_Fe_C"/>
    <property type="match status" value="1"/>
</dbReference>
<keyword evidence="3" id="KW-0520">NAD</keyword>
<evidence type="ECO:0000256" key="3">
    <source>
        <dbReference type="ARBA" id="ARBA00023027"/>
    </source>
</evidence>
<dbReference type="InterPro" id="IPR001670">
    <property type="entry name" value="ADH_Fe/GldA"/>
</dbReference>
<dbReference type="Proteomes" id="UP000239290">
    <property type="component" value="Unassembled WGS sequence"/>
</dbReference>
<dbReference type="PANTHER" id="PTHR11496:SF102">
    <property type="entry name" value="ALCOHOL DEHYDROGENASE 4"/>
    <property type="match status" value="1"/>
</dbReference>
<dbReference type="PANTHER" id="PTHR11496">
    <property type="entry name" value="ALCOHOL DEHYDROGENASE"/>
    <property type="match status" value="1"/>
</dbReference>
<dbReference type="InterPro" id="IPR056798">
    <property type="entry name" value="ADH_Fe_C"/>
</dbReference>
<accession>A0A2S8J896</accession>
<dbReference type="Pfam" id="PF00465">
    <property type="entry name" value="Fe-ADH"/>
    <property type="match status" value="1"/>
</dbReference>
<dbReference type="InterPro" id="IPR039697">
    <property type="entry name" value="Alcohol_dehydrogenase_Fe"/>
</dbReference>
<dbReference type="GO" id="GO:0004022">
    <property type="term" value="F:alcohol dehydrogenase (NAD+) activity"/>
    <property type="evidence" value="ECO:0007669"/>
    <property type="project" value="TreeGrafter"/>
</dbReference>
<organism evidence="6 7">
    <name type="scientific">Rhodococcus opacus</name>
    <name type="common">Nocardia opaca</name>
    <dbReference type="NCBI Taxonomy" id="37919"/>
    <lineage>
        <taxon>Bacteria</taxon>
        <taxon>Bacillati</taxon>
        <taxon>Actinomycetota</taxon>
        <taxon>Actinomycetes</taxon>
        <taxon>Mycobacteriales</taxon>
        <taxon>Nocardiaceae</taxon>
        <taxon>Rhodococcus</taxon>
    </lineage>
</organism>
<feature type="domain" description="Alcohol dehydrogenase iron-type/glycerol dehydrogenase GldA" evidence="4">
    <location>
        <begin position="13"/>
        <end position="156"/>
    </location>
</feature>
<evidence type="ECO:0000313" key="7">
    <source>
        <dbReference type="Proteomes" id="UP000239290"/>
    </source>
</evidence>
<dbReference type="CDD" id="cd08177">
    <property type="entry name" value="MAR"/>
    <property type="match status" value="1"/>
</dbReference>
<name>A0A2S8J896_RHOOP</name>
<sequence length="358" mass="37134">MSTPDAFVHTSQPSRVIFGSGRLSELPAELDRLQLSRVIVICTPPQQATGNAVADLCGHRAHSVYPHATMHVPRSVAAAACEYVNTHEIDGAVVVGGGSSVGLGKALALETGLPILAIPTTYAGSEMTPIWGITDHGDKTTGRDVKVLPRTVIYDPDLTLTLPASLSVSSGLNALAHAAEALYAPDGSPIIEMMAGEAARALTKALPAVATNPTDKAARAELLYGAWLSGACLGATSMSLHHKLCHIIGGTFDLPHSEVHAIVLPHVLSYNLDGAPRARGILSRAVGADDPAALIYSLSQQIGSSTSLQDLGMSGGNIELVVSKATANPYSNPRPVTAESIRSIVSGAFFGTPPKRNP</sequence>
<evidence type="ECO:0000256" key="2">
    <source>
        <dbReference type="ARBA" id="ARBA00023002"/>
    </source>
</evidence>
<evidence type="ECO:0000256" key="1">
    <source>
        <dbReference type="ARBA" id="ARBA00007358"/>
    </source>
</evidence>
<gene>
    <name evidence="6" type="ORF">C5613_22090</name>
</gene>
<dbReference type="GO" id="GO:0018506">
    <property type="term" value="F:maleylacetate reductase activity"/>
    <property type="evidence" value="ECO:0007669"/>
    <property type="project" value="InterPro"/>
</dbReference>
<dbReference type="Gene3D" id="3.40.50.1970">
    <property type="match status" value="1"/>
</dbReference>
<comment type="caution">
    <text evidence="6">The sequence shown here is derived from an EMBL/GenBank/DDBJ whole genome shotgun (WGS) entry which is preliminary data.</text>
</comment>
<dbReference type="EMBL" id="PUIO01000028">
    <property type="protein sequence ID" value="PQP22762.1"/>
    <property type="molecule type" value="Genomic_DNA"/>
</dbReference>
<dbReference type="SUPFAM" id="SSF56796">
    <property type="entry name" value="Dehydroquinate synthase-like"/>
    <property type="match status" value="1"/>
</dbReference>
<evidence type="ECO:0000259" key="5">
    <source>
        <dbReference type="Pfam" id="PF25137"/>
    </source>
</evidence>
<dbReference type="GO" id="GO:0046872">
    <property type="term" value="F:metal ion binding"/>
    <property type="evidence" value="ECO:0007669"/>
    <property type="project" value="InterPro"/>
</dbReference>
<evidence type="ECO:0000313" key="6">
    <source>
        <dbReference type="EMBL" id="PQP22762.1"/>
    </source>
</evidence>
<comment type="similarity">
    <text evidence="1">Belongs to the iron-containing alcohol dehydrogenase family.</text>
</comment>
<proteinExistence type="inferred from homology"/>
<dbReference type="AlphaFoldDB" id="A0A2S8J896"/>
<dbReference type="InterPro" id="IPR034786">
    <property type="entry name" value="MAR"/>
</dbReference>
<feature type="domain" description="Fe-containing alcohol dehydrogenase-like C-terminal" evidence="5">
    <location>
        <begin position="168"/>
        <end position="348"/>
    </location>
</feature>
<dbReference type="Gene3D" id="1.20.1090.10">
    <property type="entry name" value="Dehydroquinate synthase-like - alpha domain"/>
    <property type="match status" value="1"/>
</dbReference>